<dbReference type="PROSITE" id="PS51411">
    <property type="entry name" value="PSP1_C"/>
    <property type="match status" value="1"/>
</dbReference>
<evidence type="ECO:0000259" key="2">
    <source>
        <dbReference type="PROSITE" id="PS51411"/>
    </source>
</evidence>
<feature type="compositionally biased region" description="Low complexity" evidence="1">
    <location>
        <begin position="307"/>
        <end position="324"/>
    </location>
</feature>
<accession>A0A7C4PJ34</accession>
<dbReference type="NCBIfam" id="NF041131">
    <property type="entry name" value="RicT_YaaT_fam"/>
    <property type="match status" value="1"/>
</dbReference>
<proteinExistence type="predicted"/>
<feature type="compositionally biased region" description="Basic residues" evidence="1">
    <location>
        <begin position="355"/>
        <end position="364"/>
    </location>
</feature>
<dbReference type="PANTHER" id="PTHR43830">
    <property type="entry name" value="PROTEIN PSP1"/>
    <property type="match status" value="1"/>
</dbReference>
<dbReference type="Pfam" id="PF04468">
    <property type="entry name" value="PSP1"/>
    <property type="match status" value="1"/>
</dbReference>
<dbReference type="GO" id="GO:0005737">
    <property type="term" value="C:cytoplasm"/>
    <property type="evidence" value="ECO:0007669"/>
    <property type="project" value="TreeGrafter"/>
</dbReference>
<name>A0A7C4PJ34_9CHLR</name>
<evidence type="ECO:0000313" key="3">
    <source>
        <dbReference type="EMBL" id="HGS21643.1"/>
    </source>
</evidence>
<protein>
    <submittedName>
        <fullName evidence="3">Stage 0 sporulation family protein</fullName>
    </submittedName>
</protein>
<gene>
    <name evidence="3" type="ORF">ENT37_07225</name>
</gene>
<dbReference type="PANTHER" id="PTHR43830:SF3">
    <property type="entry name" value="PROTEIN PSP1"/>
    <property type="match status" value="1"/>
</dbReference>
<feature type="region of interest" description="Disordered" evidence="1">
    <location>
        <begin position="269"/>
        <end position="373"/>
    </location>
</feature>
<sequence length="373" mass="41246">MNRIVSPVIVGVRFSKVGKIYHFDASMVPDVQPGDSVVVETSRGWQIGTVVTLEPTPETPPEGLKQIDRRATPRDLAIRDMWKAKEPEVLAASRKRASELNLVGVKIIAADYSFDGSRLSIMFSSETDEKVDMKSLRQDMQRQFAPAQVELRQIGPRDVAKLLGGMGACGLEQRCCSQFLCEFSSISIKMAKEQGISLTPTEITGMCGRLRCCLIYEYQQYADARAQLPKRNKRVMTPDGEGRVIDVVPLRESAIVEFPDGIRREVKKDQLTIIDEGSPLPARPEPSTEETELESEEVEEVPEEDNNPSPNDSKSQASSSQSRSGRNTPPQRQQPPSRGKGQSANGPQHAGGNRPRSRGRRGGKTRQQGTNET</sequence>
<feature type="compositionally biased region" description="Polar residues" evidence="1">
    <location>
        <begin position="325"/>
        <end position="346"/>
    </location>
</feature>
<dbReference type="EMBL" id="DSYK01000360">
    <property type="protein sequence ID" value="HGS21643.1"/>
    <property type="molecule type" value="Genomic_DNA"/>
</dbReference>
<dbReference type="AlphaFoldDB" id="A0A7C4PJ34"/>
<organism evidence="3">
    <name type="scientific">Anaerolinea thermolimosa</name>
    <dbReference type="NCBI Taxonomy" id="229919"/>
    <lineage>
        <taxon>Bacteria</taxon>
        <taxon>Bacillati</taxon>
        <taxon>Chloroflexota</taxon>
        <taxon>Anaerolineae</taxon>
        <taxon>Anaerolineales</taxon>
        <taxon>Anaerolineaceae</taxon>
        <taxon>Anaerolinea</taxon>
    </lineage>
</organism>
<reference evidence="3" key="1">
    <citation type="journal article" date="2020" name="mSystems">
        <title>Genome- and Community-Level Interaction Insights into Carbon Utilization and Element Cycling Functions of Hydrothermarchaeota in Hydrothermal Sediment.</title>
        <authorList>
            <person name="Zhou Z."/>
            <person name="Liu Y."/>
            <person name="Xu W."/>
            <person name="Pan J."/>
            <person name="Luo Z.H."/>
            <person name="Li M."/>
        </authorList>
    </citation>
    <scope>NUCLEOTIDE SEQUENCE [LARGE SCALE GENOMIC DNA]</scope>
    <source>
        <strain evidence="3">SpSt-573</strain>
    </source>
</reference>
<feature type="compositionally biased region" description="Acidic residues" evidence="1">
    <location>
        <begin position="287"/>
        <end position="306"/>
    </location>
</feature>
<dbReference type="InterPro" id="IPR047767">
    <property type="entry name" value="PSP1-like"/>
</dbReference>
<feature type="domain" description="PSP1 C-terminal" evidence="2">
    <location>
        <begin position="65"/>
        <end position="154"/>
    </location>
</feature>
<evidence type="ECO:0000256" key="1">
    <source>
        <dbReference type="SAM" id="MobiDB-lite"/>
    </source>
</evidence>
<dbReference type="InterPro" id="IPR007557">
    <property type="entry name" value="PSP1_C"/>
</dbReference>
<comment type="caution">
    <text evidence="3">The sequence shown here is derived from an EMBL/GenBank/DDBJ whole genome shotgun (WGS) entry which is preliminary data.</text>
</comment>